<evidence type="ECO:0000256" key="1">
    <source>
        <dbReference type="SAM" id="MobiDB-lite"/>
    </source>
</evidence>
<keyword evidence="4" id="KW-1185">Reference proteome</keyword>
<organism evidence="3 4">
    <name type="scientific">Lactuca sativa</name>
    <name type="common">Garden lettuce</name>
    <dbReference type="NCBI Taxonomy" id="4236"/>
    <lineage>
        <taxon>Eukaryota</taxon>
        <taxon>Viridiplantae</taxon>
        <taxon>Streptophyta</taxon>
        <taxon>Embryophyta</taxon>
        <taxon>Tracheophyta</taxon>
        <taxon>Spermatophyta</taxon>
        <taxon>Magnoliopsida</taxon>
        <taxon>eudicotyledons</taxon>
        <taxon>Gunneridae</taxon>
        <taxon>Pentapetalae</taxon>
        <taxon>asterids</taxon>
        <taxon>campanulids</taxon>
        <taxon>Asterales</taxon>
        <taxon>Asteraceae</taxon>
        <taxon>Cichorioideae</taxon>
        <taxon>Cichorieae</taxon>
        <taxon>Lactucinae</taxon>
        <taxon>Lactuca</taxon>
    </lineage>
</organism>
<dbReference type="PANTHER" id="PTHR45786:SF66">
    <property type="entry name" value="HOOK MOTIF PROTEIN, PUTATIVE-RELATED"/>
    <property type="match status" value="1"/>
</dbReference>
<comment type="caution">
    <text evidence="3">The sequence shown here is derived from an EMBL/GenBank/DDBJ whole genome shotgun (WGS) entry which is preliminary data.</text>
</comment>
<sequence length="716" mass="82442">MRATNSSSVTRSSSSNLSCRKLNKKRKIPNISQIPILNLTSDEDLRDQQIHQQLISDYLYHGDQTFVCTMCHAQLWTYEALKGNTSGKKTSYSMCCGSGKVELPELKEAPTNYQNLFRNFDPKGKNFMKNIRRFNSMFSFTSMGGKVDSSINRGNDPYVFRLSGQNYHCMGSLQPTDGSKPKFSQLYIYDTENEITNRQHAFSTQNEGCTSTSDSLDIEIISFLKVMLDSTNKLVKCYRMARDCFDENPHIDLKLRLIGRRQQDGRTYNLPTASEVAGLIVGDIGDGIDNRDIIVTTKSGSLQRINELHPAYLGLQYPLLFPYGDDGYRVDIPHRDVDHSTNTKRRFCTMREFFAYRIQDRDNVFSLILNSRRLFQQFLRLYYIRNQQKFLRCKSYETLKSIQSHGNIDISNVGKRVILPSSFTGGARYMMQNYLDAMSLCKWFGYPDFFITVTCNPKWPEIKRFLANTTLNPEDRPDILSRLFKIKLDSLIKDLKKKRLLGSVQAVVYTVEFQKRGLPHAHICLFMHSDNKLPTVEHIDRVISAEIPNKDDDPELYSLVSEFMMHGPCGSDNPKCPCMSENKCSKNFPKPFLENTSIDSNGYPIYRRRNDGSFIEKSGIKLDNRSVVPYHKTLLKRYQAHINVDWCNQAVSIKYLFKYINKGPDRATVEVAQNNNGGDNDDAPVDEIKNFYDCRYLSACEASWRIYGFDVHYDGF</sequence>
<protein>
    <recommendedName>
        <fullName evidence="2">Helitron helicase-like domain-containing protein</fullName>
    </recommendedName>
</protein>
<evidence type="ECO:0000259" key="2">
    <source>
        <dbReference type="Pfam" id="PF14214"/>
    </source>
</evidence>
<reference evidence="3 4" key="1">
    <citation type="journal article" date="2017" name="Nat. Commun.">
        <title>Genome assembly with in vitro proximity ligation data and whole-genome triplication in lettuce.</title>
        <authorList>
            <person name="Reyes-Chin-Wo S."/>
            <person name="Wang Z."/>
            <person name="Yang X."/>
            <person name="Kozik A."/>
            <person name="Arikit S."/>
            <person name="Song C."/>
            <person name="Xia L."/>
            <person name="Froenicke L."/>
            <person name="Lavelle D.O."/>
            <person name="Truco M.J."/>
            <person name="Xia R."/>
            <person name="Zhu S."/>
            <person name="Xu C."/>
            <person name="Xu H."/>
            <person name="Xu X."/>
            <person name="Cox K."/>
            <person name="Korf I."/>
            <person name="Meyers B.C."/>
            <person name="Michelmore R.W."/>
        </authorList>
    </citation>
    <scope>NUCLEOTIDE SEQUENCE [LARGE SCALE GENOMIC DNA]</scope>
    <source>
        <strain evidence="4">cv. Salinas</strain>
        <tissue evidence="3">Seedlings</tissue>
    </source>
</reference>
<dbReference type="Proteomes" id="UP000235145">
    <property type="component" value="Unassembled WGS sequence"/>
</dbReference>
<feature type="region of interest" description="Disordered" evidence="1">
    <location>
        <begin position="1"/>
        <end position="21"/>
    </location>
</feature>
<feature type="domain" description="Helitron helicase-like" evidence="2">
    <location>
        <begin position="353"/>
        <end position="523"/>
    </location>
</feature>
<proteinExistence type="predicted"/>
<evidence type="ECO:0000313" key="3">
    <source>
        <dbReference type="EMBL" id="KAJ0212516.1"/>
    </source>
</evidence>
<gene>
    <name evidence="3" type="ORF">LSAT_V11C400223580</name>
</gene>
<dbReference type="AlphaFoldDB" id="A0A9R1VXK4"/>
<dbReference type="Pfam" id="PF14214">
    <property type="entry name" value="Helitron_like_N"/>
    <property type="match status" value="1"/>
</dbReference>
<dbReference type="InterPro" id="IPR025476">
    <property type="entry name" value="Helitron_helicase-like"/>
</dbReference>
<name>A0A9R1VXK4_LACSA</name>
<feature type="compositionally biased region" description="Low complexity" evidence="1">
    <location>
        <begin position="1"/>
        <end position="18"/>
    </location>
</feature>
<evidence type="ECO:0000313" key="4">
    <source>
        <dbReference type="Proteomes" id="UP000235145"/>
    </source>
</evidence>
<dbReference type="EMBL" id="NBSK02000004">
    <property type="protein sequence ID" value="KAJ0212516.1"/>
    <property type="molecule type" value="Genomic_DNA"/>
</dbReference>
<dbReference type="PANTHER" id="PTHR45786">
    <property type="entry name" value="DNA BINDING PROTEIN-LIKE"/>
    <property type="match status" value="1"/>
</dbReference>
<accession>A0A9R1VXK4</accession>